<name>A0A8J8NR04_HALGN</name>
<reference evidence="1" key="1">
    <citation type="submission" date="2019-06" db="EMBL/GenBank/DDBJ databases">
        <authorList>
            <person name="Zheng W."/>
        </authorList>
    </citation>
    <scope>NUCLEOTIDE SEQUENCE</scope>
    <source>
        <strain evidence="1">QDHG01</strain>
    </source>
</reference>
<organism evidence="1 2">
    <name type="scientific">Halteria grandinella</name>
    <dbReference type="NCBI Taxonomy" id="5974"/>
    <lineage>
        <taxon>Eukaryota</taxon>
        <taxon>Sar</taxon>
        <taxon>Alveolata</taxon>
        <taxon>Ciliophora</taxon>
        <taxon>Intramacronucleata</taxon>
        <taxon>Spirotrichea</taxon>
        <taxon>Stichotrichia</taxon>
        <taxon>Sporadotrichida</taxon>
        <taxon>Halteriidae</taxon>
        <taxon>Halteria</taxon>
    </lineage>
</organism>
<dbReference type="AlphaFoldDB" id="A0A8J8NR04"/>
<dbReference type="EMBL" id="RRYP01008173">
    <property type="protein sequence ID" value="TNV79966.1"/>
    <property type="molecule type" value="Genomic_DNA"/>
</dbReference>
<dbReference type="Proteomes" id="UP000785679">
    <property type="component" value="Unassembled WGS sequence"/>
</dbReference>
<comment type="caution">
    <text evidence="1">The sequence shown here is derived from an EMBL/GenBank/DDBJ whole genome shotgun (WGS) entry which is preliminary data.</text>
</comment>
<evidence type="ECO:0000313" key="2">
    <source>
        <dbReference type="Proteomes" id="UP000785679"/>
    </source>
</evidence>
<evidence type="ECO:0000313" key="1">
    <source>
        <dbReference type="EMBL" id="TNV79966.1"/>
    </source>
</evidence>
<sequence length="108" mass="12335">MMNPIFRLQRIYQRGEVARNQTQASRHYNCSVDALMLHQAGGTAFKEALNLSETLTRGNNLVTFLKAQEGKQQRYLEGEARITAKRYFGEVCDFESKGNVYPICKNSI</sequence>
<keyword evidence="2" id="KW-1185">Reference proteome</keyword>
<accession>A0A8J8NR04</accession>
<proteinExistence type="predicted"/>
<protein>
    <submittedName>
        <fullName evidence="1">Uncharacterized protein</fullName>
    </submittedName>
</protein>
<gene>
    <name evidence="1" type="ORF">FGO68_gene10256</name>
</gene>